<dbReference type="InterPro" id="IPR052164">
    <property type="entry name" value="Anthracycline_SecMetBiosynth"/>
</dbReference>
<dbReference type="AlphaFoldDB" id="A0A916Z2I9"/>
<dbReference type="Gene3D" id="3.10.180.10">
    <property type="entry name" value="2,3-Dihydroxybiphenyl 1,2-Dioxygenase, domain 1"/>
    <property type="match status" value="1"/>
</dbReference>
<proteinExistence type="predicted"/>
<dbReference type="SUPFAM" id="SSF54593">
    <property type="entry name" value="Glyoxalase/Bleomycin resistance protein/Dihydroxybiphenyl dioxygenase"/>
    <property type="match status" value="1"/>
</dbReference>
<dbReference type="InterPro" id="IPR004360">
    <property type="entry name" value="Glyas_Fos-R_dOase_dom"/>
</dbReference>
<dbReference type="InterPro" id="IPR029068">
    <property type="entry name" value="Glyas_Bleomycin-R_OHBP_Dase"/>
</dbReference>
<dbReference type="PANTHER" id="PTHR33993:SF5">
    <property type="entry name" value="GLYOXALASE"/>
    <property type="match status" value="1"/>
</dbReference>
<dbReference type="PANTHER" id="PTHR33993">
    <property type="entry name" value="GLYOXALASE-RELATED"/>
    <property type="match status" value="1"/>
</dbReference>
<feature type="domain" description="VOC" evidence="1">
    <location>
        <begin position="6"/>
        <end position="118"/>
    </location>
</feature>
<organism evidence="2 3">
    <name type="scientific">Croceicoccus mobilis</name>
    <dbReference type="NCBI Taxonomy" id="1703339"/>
    <lineage>
        <taxon>Bacteria</taxon>
        <taxon>Pseudomonadati</taxon>
        <taxon>Pseudomonadota</taxon>
        <taxon>Alphaproteobacteria</taxon>
        <taxon>Sphingomonadales</taxon>
        <taxon>Erythrobacteraceae</taxon>
        <taxon>Croceicoccus</taxon>
    </lineage>
</organism>
<dbReference type="InterPro" id="IPR037523">
    <property type="entry name" value="VOC_core"/>
</dbReference>
<evidence type="ECO:0000259" key="1">
    <source>
        <dbReference type="PROSITE" id="PS51819"/>
    </source>
</evidence>
<evidence type="ECO:0000313" key="2">
    <source>
        <dbReference type="EMBL" id="GGD73652.1"/>
    </source>
</evidence>
<evidence type="ECO:0000313" key="3">
    <source>
        <dbReference type="Proteomes" id="UP000612349"/>
    </source>
</evidence>
<reference evidence="2" key="1">
    <citation type="journal article" date="2014" name="Int. J. Syst. Evol. Microbiol.">
        <title>Complete genome sequence of Corynebacterium casei LMG S-19264T (=DSM 44701T), isolated from a smear-ripened cheese.</title>
        <authorList>
            <consortium name="US DOE Joint Genome Institute (JGI-PGF)"/>
            <person name="Walter F."/>
            <person name="Albersmeier A."/>
            <person name="Kalinowski J."/>
            <person name="Ruckert C."/>
        </authorList>
    </citation>
    <scope>NUCLEOTIDE SEQUENCE</scope>
    <source>
        <strain evidence="2">CGMCC 1.15360</strain>
    </source>
</reference>
<dbReference type="Proteomes" id="UP000612349">
    <property type="component" value="Unassembled WGS sequence"/>
</dbReference>
<gene>
    <name evidence="2" type="ORF">GCM10010990_24070</name>
</gene>
<dbReference type="PROSITE" id="PS51819">
    <property type="entry name" value="VOC"/>
    <property type="match status" value="1"/>
</dbReference>
<sequence>MAKITGLGGVFYVTKDPEATRRWYRDVLGIDGDFGPMLRWSEEPCEQPYSLVSHFKDDTYMKPGTAPFMINLRVDDLDGFIADLAARGVEVLDSIAEPYGKFAWLLDPDGVKIELWQQIGNPPDQCEAPA</sequence>
<protein>
    <submittedName>
        <fullName evidence="2">Glyoxalase</fullName>
    </submittedName>
</protein>
<keyword evidence="3" id="KW-1185">Reference proteome</keyword>
<name>A0A916Z2I9_9SPHN</name>
<accession>A0A916Z2I9</accession>
<comment type="caution">
    <text evidence="2">The sequence shown here is derived from an EMBL/GenBank/DDBJ whole genome shotgun (WGS) entry which is preliminary data.</text>
</comment>
<dbReference type="OrthoDB" id="9799428at2"/>
<reference evidence="2" key="2">
    <citation type="submission" date="2020-09" db="EMBL/GenBank/DDBJ databases">
        <authorList>
            <person name="Sun Q."/>
            <person name="Zhou Y."/>
        </authorList>
    </citation>
    <scope>NUCLEOTIDE SEQUENCE</scope>
    <source>
        <strain evidence="2">CGMCC 1.15360</strain>
    </source>
</reference>
<dbReference type="RefSeq" id="WP_066777196.1">
    <property type="nucleotide sequence ID" value="NZ_BMIP01000005.1"/>
</dbReference>
<dbReference type="EMBL" id="BMIP01000005">
    <property type="protein sequence ID" value="GGD73652.1"/>
    <property type="molecule type" value="Genomic_DNA"/>
</dbReference>
<dbReference type="Pfam" id="PF00903">
    <property type="entry name" value="Glyoxalase"/>
    <property type="match status" value="1"/>
</dbReference>